<organism evidence="5 6">
    <name type="scientific">Thiolapillus brandeum</name>
    <dbReference type="NCBI Taxonomy" id="1076588"/>
    <lineage>
        <taxon>Bacteria</taxon>
        <taxon>Pseudomonadati</taxon>
        <taxon>Pseudomonadota</taxon>
        <taxon>Gammaproteobacteria</taxon>
        <taxon>Chromatiales</taxon>
        <taxon>Sedimenticolaceae</taxon>
        <taxon>Thiolapillus</taxon>
    </lineage>
</organism>
<feature type="transmembrane region" description="Helical" evidence="3">
    <location>
        <begin position="7"/>
        <end position="24"/>
    </location>
</feature>
<evidence type="ECO:0000313" key="6">
    <source>
        <dbReference type="Proteomes" id="UP000031631"/>
    </source>
</evidence>
<dbReference type="EMBL" id="AP012273">
    <property type="protein sequence ID" value="BAO45116.1"/>
    <property type="molecule type" value="Genomic_DNA"/>
</dbReference>
<feature type="domain" description="Multidrug resistance protein MdtA-like barrel-sandwich hybrid" evidence="4">
    <location>
        <begin position="71"/>
        <end position="243"/>
    </location>
</feature>
<dbReference type="RefSeq" id="WP_041068435.1">
    <property type="nucleotide sequence ID" value="NZ_AP012273.1"/>
</dbReference>
<sequence length="414" mass="45994">MKRFRRLILPLLIIAIAVGVFMMLKASRPHSKSIEVKEKSWPVAAQEVQLGTWPTNILLYGAVDALNYSVITAALSADVEKVHVIEGRQVQAGELLLELDDADARLDVQLAEADVAKARAAIAAQESRHQADLQTLPSERKLYQLVQAEVKRLLNLSKKQVSSQSALDTARQSAARQAISIARIEESIRTHTSRMQELEAALARAEAALEKARLQLDRTRITAPFDGRVTRVYVAQGHRVNRGGKLLDLFENDSLMFRAMLPAIYVPQVRQALAHGEALAVSGKVDERKVEGHLISLGAEVRQGSGGIEALFLIDQGQDWLQKGRVLQLRLTLPDQENVMPVPFEALYGSNKVYVIDDESRLRPVKVQRVGEIWRDGNNQVLIRSKDLKNGQRMLVTQLPNAVESLLVEIVADD</sequence>
<protein>
    <submittedName>
        <fullName evidence="5">RND family efflux transporter MFP subunit</fullName>
    </submittedName>
</protein>
<proteinExistence type="inferred from homology"/>
<dbReference type="GO" id="GO:1990281">
    <property type="term" value="C:efflux pump complex"/>
    <property type="evidence" value="ECO:0007669"/>
    <property type="project" value="TreeGrafter"/>
</dbReference>
<evidence type="ECO:0000256" key="2">
    <source>
        <dbReference type="SAM" id="Coils"/>
    </source>
</evidence>
<evidence type="ECO:0000256" key="3">
    <source>
        <dbReference type="SAM" id="Phobius"/>
    </source>
</evidence>
<evidence type="ECO:0000259" key="4">
    <source>
        <dbReference type="Pfam" id="PF25917"/>
    </source>
</evidence>
<dbReference type="OrthoDB" id="8524475at2"/>
<dbReference type="InterPro" id="IPR058625">
    <property type="entry name" value="MdtA-like_BSH"/>
</dbReference>
<dbReference type="GO" id="GO:0015562">
    <property type="term" value="F:efflux transmembrane transporter activity"/>
    <property type="evidence" value="ECO:0007669"/>
    <property type="project" value="TreeGrafter"/>
</dbReference>
<evidence type="ECO:0000313" key="5">
    <source>
        <dbReference type="EMBL" id="BAO45116.1"/>
    </source>
</evidence>
<dbReference type="Proteomes" id="UP000031631">
    <property type="component" value="Chromosome"/>
</dbReference>
<gene>
    <name evidence="5" type="ORF">TBH_C2205</name>
</gene>
<keyword evidence="2" id="KW-0175">Coiled coil</keyword>
<dbReference type="AlphaFoldDB" id="A0A7U6GK43"/>
<keyword evidence="6" id="KW-1185">Reference proteome</keyword>
<keyword evidence="3" id="KW-0812">Transmembrane</keyword>
<name>A0A7U6GK43_9GAMM</name>
<dbReference type="KEGG" id="tbn:TBH_C2205"/>
<dbReference type="Gene3D" id="2.40.50.100">
    <property type="match status" value="1"/>
</dbReference>
<dbReference type="Gene3D" id="1.10.287.470">
    <property type="entry name" value="Helix hairpin bin"/>
    <property type="match status" value="1"/>
</dbReference>
<keyword evidence="3" id="KW-1133">Transmembrane helix</keyword>
<dbReference type="SUPFAM" id="SSF111369">
    <property type="entry name" value="HlyD-like secretion proteins"/>
    <property type="match status" value="1"/>
</dbReference>
<keyword evidence="3" id="KW-0472">Membrane</keyword>
<dbReference type="Gene3D" id="2.40.30.170">
    <property type="match status" value="1"/>
</dbReference>
<accession>A0A7U6GK43</accession>
<evidence type="ECO:0000256" key="1">
    <source>
        <dbReference type="ARBA" id="ARBA00009477"/>
    </source>
</evidence>
<comment type="similarity">
    <text evidence="1">Belongs to the membrane fusion protein (MFP) (TC 8.A.1) family.</text>
</comment>
<feature type="coiled-coil region" evidence="2">
    <location>
        <begin position="181"/>
        <end position="222"/>
    </location>
</feature>
<dbReference type="PANTHER" id="PTHR30469">
    <property type="entry name" value="MULTIDRUG RESISTANCE PROTEIN MDTA"/>
    <property type="match status" value="1"/>
</dbReference>
<reference evidence="5 6" key="1">
    <citation type="journal article" date="2014" name="PLoS ONE">
        <title>Physiological and genomic features of a novel sulfur-oxidizing gammaproteobacterium belonging to a previously uncultivated symbiotic lineage isolated from a hydrothermal vent.</title>
        <authorList>
            <person name="Nunoura T."/>
            <person name="Takaki Y."/>
            <person name="Kazama H."/>
            <person name="Kakuta J."/>
            <person name="Shimamura S."/>
            <person name="Makita H."/>
            <person name="Hirai M."/>
            <person name="Miyazaki M."/>
            <person name="Takai K."/>
        </authorList>
    </citation>
    <scope>NUCLEOTIDE SEQUENCE [LARGE SCALE GENOMIC DNA]</scope>
    <source>
        <strain evidence="5 6">Hiromi1</strain>
    </source>
</reference>
<dbReference type="Pfam" id="PF25917">
    <property type="entry name" value="BSH_RND"/>
    <property type="match status" value="1"/>
</dbReference>